<dbReference type="EMBL" id="CM042040">
    <property type="protein sequence ID" value="KAI3716467.1"/>
    <property type="molecule type" value="Genomic_DNA"/>
</dbReference>
<protein>
    <submittedName>
        <fullName evidence="1">Uncharacterized protein</fullName>
    </submittedName>
</protein>
<evidence type="ECO:0000313" key="1">
    <source>
        <dbReference type="EMBL" id="KAI3716467.1"/>
    </source>
</evidence>
<name>A0ACB9B1W9_9ASTR</name>
<sequence>MLGLDADDLLSCKSVCKSWHSLISTSRFINRHLNYSYNKDRCRNELSNRRIILEHDDGGYRLAGSCNGLRIPQPDDARYESTYTSHVEIMNGCLCIFTSLYSSVGGVWLMKNYNVKQLWERLVRRKNYDIVHYLRSPKDESFFNDDASLFLNTSDHHHLLCYRHYIDAPIFVQSLVSPHVNGRPKRDKRSAKWVLFFSFLL</sequence>
<evidence type="ECO:0000313" key="2">
    <source>
        <dbReference type="Proteomes" id="UP001056120"/>
    </source>
</evidence>
<reference evidence="1 2" key="2">
    <citation type="journal article" date="2022" name="Mol. Ecol. Resour.">
        <title>The genomes of chicory, endive, great burdock and yacon provide insights into Asteraceae paleo-polyploidization history and plant inulin production.</title>
        <authorList>
            <person name="Fan W."/>
            <person name="Wang S."/>
            <person name="Wang H."/>
            <person name="Wang A."/>
            <person name="Jiang F."/>
            <person name="Liu H."/>
            <person name="Zhao H."/>
            <person name="Xu D."/>
            <person name="Zhang Y."/>
        </authorList>
    </citation>
    <scope>NUCLEOTIDE SEQUENCE [LARGE SCALE GENOMIC DNA]</scope>
    <source>
        <strain evidence="2">cv. Yunnan</strain>
        <tissue evidence="1">Leaves</tissue>
    </source>
</reference>
<organism evidence="1 2">
    <name type="scientific">Smallanthus sonchifolius</name>
    <dbReference type="NCBI Taxonomy" id="185202"/>
    <lineage>
        <taxon>Eukaryota</taxon>
        <taxon>Viridiplantae</taxon>
        <taxon>Streptophyta</taxon>
        <taxon>Embryophyta</taxon>
        <taxon>Tracheophyta</taxon>
        <taxon>Spermatophyta</taxon>
        <taxon>Magnoliopsida</taxon>
        <taxon>eudicotyledons</taxon>
        <taxon>Gunneridae</taxon>
        <taxon>Pentapetalae</taxon>
        <taxon>asterids</taxon>
        <taxon>campanulids</taxon>
        <taxon>Asterales</taxon>
        <taxon>Asteraceae</taxon>
        <taxon>Asteroideae</taxon>
        <taxon>Heliantheae alliance</taxon>
        <taxon>Millerieae</taxon>
        <taxon>Smallanthus</taxon>
    </lineage>
</organism>
<proteinExistence type="predicted"/>
<gene>
    <name evidence="1" type="ORF">L1987_67367</name>
</gene>
<reference evidence="2" key="1">
    <citation type="journal article" date="2022" name="Mol. Ecol. Resour.">
        <title>The genomes of chicory, endive, great burdock and yacon provide insights into Asteraceae palaeo-polyploidization history and plant inulin production.</title>
        <authorList>
            <person name="Fan W."/>
            <person name="Wang S."/>
            <person name="Wang H."/>
            <person name="Wang A."/>
            <person name="Jiang F."/>
            <person name="Liu H."/>
            <person name="Zhao H."/>
            <person name="Xu D."/>
            <person name="Zhang Y."/>
        </authorList>
    </citation>
    <scope>NUCLEOTIDE SEQUENCE [LARGE SCALE GENOMIC DNA]</scope>
    <source>
        <strain evidence="2">cv. Yunnan</strain>
    </source>
</reference>
<dbReference type="Proteomes" id="UP001056120">
    <property type="component" value="Linkage Group LG23"/>
</dbReference>
<comment type="caution">
    <text evidence="1">The sequence shown here is derived from an EMBL/GenBank/DDBJ whole genome shotgun (WGS) entry which is preliminary data.</text>
</comment>
<keyword evidence="2" id="KW-1185">Reference proteome</keyword>
<accession>A0ACB9B1W9</accession>